<evidence type="ECO:0000313" key="11">
    <source>
        <dbReference type="EMBL" id="CCK69980.1"/>
    </source>
</evidence>
<dbReference type="PROSITE" id="PS50920">
    <property type="entry name" value="SOLCAR"/>
    <property type="match status" value="3"/>
</dbReference>
<dbReference type="PRINTS" id="PR00926">
    <property type="entry name" value="MITOCARRIER"/>
</dbReference>
<gene>
    <name evidence="11" type="primary">KNAG0D02300</name>
    <name evidence="11" type="ordered locus">KNAG_0D02300</name>
</gene>
<keyword evidence="5" id="KW-0999">Mitochondrion inner membrane</keyword>
<evidence type="ECO:0000256" key="2">
    <source>
        <dbReference type="ARBA" id="ARBA00022448"/>
    </source>
</evidence>
<keyword evidence="4" id="KW-0677">Repeat</keyword>
<dbReference type="AlphaFoldDB" id="J7R580"/>
<reference evidence="11 12" key="1">
    <citation type="journal article" date="2011" name="Proc. Natl. Acad. Sci. U.S.A.">
        <title>Evolutionary erosion of yeast sex chromosomes by mating-type switching accidents.</title>
        <authorList>
            <person name="Gordon J.L."/>
            <person name="Armisen D."/>
            <person name="Proux-Wera E."/>
            <person name="Oheigeartaigh S.S."/>
            <person name="Byrne K.P."/>
            <person name="Wolfe K.H."/>
        </authorList>
    </citation>
    <scope>NUCLEOTIDE SEQUENCE [LARGE SCALE GENOMIC DNA]</scope>
    <source>
        <strain evidence="12">ATCC MYA-139 / BCRC 22969 / CBS 8797 / CCRC 22969 / KCTC 17520 / NBRC 10181 / NCYC 3082</strain>
    </source>
</reference>
<keyword evidence="8 9" id="KW-0472">Membrane</keyword>
<dbReference type="InterPro" id="IPR002067">
    <property type="entry name" value="MCP"/>
</dbReference>
<dbReference type="GeneID" id="34525669"/>
<dbReference type="GO" id="GO:0005743">
    <property type="term" value="C:mitochondrial inner membrane"/>
    <property type="evidence" value="ECO:0007669"/>
    <property type="project" value="UniProtKB-SubCell"/>
</dbReference>
<dbReference type="SUPFAM" id="SSF103506">
    <property type="entry name" value="Mitochondrial carrier"/>
    <property type="match status" value="1"/>
</dbReference>
<keyword evidence="12" id="KW-1185">Reference proteome</keyword>
<evidence type="ECO:0000256" key="1">
    <source>
        <dbReference type="ARBA" id="ARBA00004448"/>
    </source>
</evidence>
<dbReference type="PANTHER" id="PTHR24089">
    <property type="entry name" value="SOLUTE CARRIER FAMILY 25"/>
    <property type="match status" value="1"/>
</dbReference>
<dbReference type="STRING" id="1071383.J7R580"/>
<evidence type="ECO:0000256" key="3">
    <source>
        <dbReference type="ARBA" id="ARBA00022692"/>
    </source>
</evidence>
<dbReference type="RefSeq" id="XP_022464226.1">
    <property type="nucleotide sequence ID" value="XM_022607651.1"/>
</dbReference>
<evidence type="ECO:0000256" key="10">
    <source>
        <dbReference type="RuleBase" id="RU000488"/>
    </source>
</evidence>
<dbReference type="InterPro" id="IPR018108">
    <property type="entry name" value="MCP_transmembrane"/>
</dbReference>
<dbReference type="Gene3D" id="1.50.40.10">
    <property type="entry name" value="Mitochondrial carrier domain"/>
    <property type="match status" value="1"/>
</dbReference>
<feature type="repeat" description="Solcar" evidence="9">
    <location>
        <begin position="127"/>
        <end position="226"/>
    </location>
</feature>
<feature type="repeat" description="Solcar" evidence="9">
    <location>
        <begin position="18"/>
        <end position="111"/>
    </location>
</feature>
<keyword evidence="6" id="KW-1133">Transmembrane helix</keyword>
<dbReference type="eggNOG" id="KOG0752">
    <property type="taxonomic scope" value="Eukaryota"/>
</dbReference>
<organism evidence="11 12">
    <name type="scientific">Huiozyma naganishii (strain ATCC MYA-139 / BCRC 22969 / CBS 8797 / KCTC 17520 / NBRC 10181 / NCYC 3082 / Yp74L-3)</name>
    <name type="common">Yeast</name>
    <name type="synonym">Kazachstania naganishii</name>
    <dbReference type="NCBI Taxonomy" id="1071383"/>
    <lineage>
        <taxon>Eukaryota</taxon>
        <taxon>Fungi</taxon>
        <taxon>Dikarya</taxon>
        <taxon>Ascomycota</taxon>
        <taxon>Saccharomycotina</taxon>
        <taxon>Saccharomycetes</taxon>
        <taxon>Saccharomycetales</taxon>
        <taxon>Saccharomycetaceae</taxon>
        <taxon>Huiozyma</taxon>
    </lineage>
</organism>
<dbReference type="GO" id="GO:1902557">
    <property type="term" value="F:5'-adenylyl sulfate transmembrane transporter activity"/>
    <property type="evidence" value="ECO:0007669"/>
    <property type="project" value="EnsemblFungi"/>
</dbReference>
<protein>
    <recommendedName>
        <fullName evidence="13">Mitochondrial carrier protein</fullName>
    </recommendedName>
</protein>
<evidence type="ECO:0000313" key="12">
    <source>
        <dbReference type="Proteomes" id="UP000006310"/>
    </source>
</evidence>
<dbReference type="HOGENOM" id="CLU_015166_10_1_1"/>
<evidence type="ECO:0000256" key="5">
    <source>
        <dbReference type="ARBA" id="ARBA00022792"/>
    </source>
</evidence>
<evidence type="ECO:0000256" key="8">
    <source>
        <dbReference type="ARBA" id="ARBA00023136"/>
    </source>
</evidence>
<keyword evidence="3 9" id="KW-0812">Transmembrane</keyword>
<accession>J7R580</accession>
<feature type="repeat" description="Solcar" evidence="9">
    <location>
        <begin position="236"/>
        <end position="327"/>
    </location>
</feature>
<dbReference type="EMBL" id="HE978317">
    <property type="protein sequence ID" value="CCK69980.1"/>
    <property type="molecule type" value="Genomic_DNA"/>
</dbReference>
<dbReference type="OMA" id="YKMSVPK"/>
<dbReference type="OrthoDB" id="270584at2759"/>
<dbReference type="Pfam" id="PF00153">
    <property type="entry name" value="Mito_carr"/>
    <property type="match status" value="3"/>
</dbReference>
<sequence length="330" mass="36941">MDVQLASLVTSTLSLAKTETGVALIAGGMAGTVSRTMVSPFERVKILLQVQNTKPVPNQSVSYNKGVLGSIGQIYKEEGVKGLFRGNGLNCVRIFPYSAVQFVVYEYCKKNMFHIYGQDENGLIKQLTTSQRLFSGSLCAICSLIVTQPLDLIRTRLSIQTANLRNLTLSKARDIQNPPGFWELFKKIYREEGKVFGLYRGMVSSSLQVVPCVALTFTVYEQLKSFNSDHKLSYWQRNVYQFCIGAVSGAVSQTVTYPFDLLRKRFQIMAMGNNEMGYHYTGIWDALKTIGRSEGARGYYKGLTANLFKVIPATAINWLVYELMSDVLRS</sequence>
<dbReference type="InterPro" id="IPR023395">
    <property type="entry name" value="MCP_dom_sf"/>
</dbReference>
<proteinExistence type="inferred from homology"/>
<evidence type="ECO:0000256" key="7">
    <source>
        <dbReference type="ARBA" id="ARBA00023128"/>
    </source>
</evidence>
<comment type="subcellular location">
    <subcellularLocation>
        <location evidence="1">Mitochondrion inner membrane</location>
        <topology evidence="1">Multi-pass membrane protein</topology>
    </subcellularLocation>
</comment>
<name>J7R580_HUIN7</name>
<dbReference type="KEGG" id="kng:KNAG_0D02300"/>
<keyword evidence="2 10" id="KW-0813">Transport</keyword>
<evidence type="ECO:0000256" key="6">
    <source>
        <dbReference type="ARBA" id="ARBA00022989"/>
    </source>
</evidence>
<comment type="similarity">
    <text evidence="10">Belongs to the mitochondrial carrier (TC 2.A.29) family.</text>
</comment>
<dbReference type="GO" id="GO:0046964">
    <property type="term" value="F:3'-phosphoadenosine 5'-phosphosulfate transmembrane transporter activity"/>
    <property type="evidence" value="ECO:0007669"/>
    <property type="project" value="EnsemblFungi"/>
</dbReference>
<reference evidence="12" key="2">
    <citation type="submission" date="2012-08" db="EMBL/GenBank/DDBJ databases">
        <title>Genome sequence of Kazachstania naganishii.</title>
        <authorList>
            <person name="Gordon J.L."/>
            <person name="Armisen D."/>
            <person name="Proux-Wera E."/>
            <person name="OhEigeartaigh S.S."/>
            <person name="Byrne K.P."/>
            <person name="Wolfe K.H."/>
        </authorList>
    </citation>
    <scope>NUCLEOTIDE SEQUENCE [LARGE SCALE GENOMIC DNA]</scope>
    <source>
        <strain evidence="12">ATCC MYA-139 / BCRC 22969 / CBS 8797 / CCRC 22969 / KCTC 17520 / NBRC 10181 / NCYC 3082</strain>
    </source>
</reference>
<evidence type="ECO:0008006" key="13">
    <source>
        <dbReference type="Google" id="ProtNLM"/>
    </source>
</evidence>
<evidence type="ECO:0000256" key="9">
    <source>
        <dbReference type="PROSITE-ProRule" id="PRU00282"/>
    </source>
</evidence>
<keyword evidence="7" id="KW-0496">Mitochondrion</keyword>
<dbReference type="Proteomes" id="UP000006310">
    <property type="component" value="Chromosome 4"/>
</dbReference>
<evidence type="ECO:0000256" key="4">
    <source>
        <dbReference type="ARBA" id="ARBA00022737"/>
    </source>
</evidence>